<dbReference type="EMBL" id="DF196775">
    <property type="protein sequence ID" value="GAC73348.1"/>
    <property type="molecule type" value="Genomic_DNA"/>
</dbReference>
<dbReference type="InterPro" id="IPR013154">
    <property type="entry name" value="ADH-like_N"/>
</dbReference>
<dbReference type="GO" id="GO:0016651">
    <property type="term" value="F:oxidoreductase activity, acting on NAD(P)H"/>
    <property type="evidence" value="ECO:0007669"/>
    <property type="project" value="InterPro"/>
</dbReference>
<dbReference type="Proteomes" id="UP000011976">
    <property type="component" value="Unassembled WGS sequence"/>
</dbReference>
<accession>M9MC94</accession>
<dbReference type="InterPro" id="IPR013149">
    <property type="entry name" value="ADH-like_C"/>
</dbReference>
<feature type="domain" description="Enoyl reductase (ER)" evidence="1">
    <location>
        <begin position="13"/>
        <end position="348"/>
    </location>
</feature>
<dbReference type="InterPro" id="IPR011032">
    <property type="entry name" value="GroES-like_sf"/>
</dbReference>
<evidence type="ECO:0000259" key="1">
    <source>
        <dbReference type="SMART" id="SM00829"/>
    </source>
</evidence>
<sequence length="366" mass="39155">MVNKAVRVTKANGAFVETQAKPFSASDLDADEVLIKNVAVASNPKDWKLALYGLYEGIEGNDVAGHIAAVGANVRHLSKDDRVIAFTRMASGDKYGAYQPYTVAPAWTTAKLADNVSLEDGATLPLAVTTAFVGLYDKLGLPEPTSDGKPAPEAEKATVLVWGASSSVGAYVAQLAKISGFNTVAVAGAARDAVEALGIPASKIVDYRAERATVIENINKAAGGSAFTHVYDCISTQETVDTIVELLSTPPNQGGKVTTVLNSAYDEADANAKLSKEKGISFDRTMCGSVHADKKEFGTRWFKQVTDWAVEGKLQPNKVQLLEGGLDGIPAGLKLLQENKVSNRKLVAEQRVWQRSERYDLRVRLV</sequence>
<dbReference type="Gene3D" id="3.40.50.720">
    <property type="entry name" value="NAD(P)-binding Rossmann-like Domain"/>
    <property type="match status" value="1"/>
</dbReference>
<dbReference type="Pfam" id="PF08240">
    <property type="entry name" value="ADH_N"/>
    <property type="match status" value="1"/>
</dbReference>
<name>M9MC94_PSEA3</name>
<dbReference type="OrthoDB" id="3233595at2759"/>
<dbReference type="SUPFAM" id="SSF51735">
    <property type="entry name" value="NAD(P)-binding Rossmann-fold domains"/>
    <property type="match status" value="1"/>
</dbReference>
<dbReference type="CDD" id="cd08249">
    <property type="entry name" value="enoyl_reductase_like"/>
    <property type="match status" value="1"/>
</dbReference>
<dbReference type="SUPFAM" id="SSF50129">
    <property type="entry name" value="GroES-like"/>
    <property type="match status" value="1"/>
</dbReference>
<gene>
    <name evidence="2" type="ORF">PANT_9d00062</name>
</gene>
<dbReference type="Gene3D" id="3.90.180.10">
    <property type="entry name" value="Medium-chain alcohol dehydrogenases, catalytic domain"/>
    <property type="match status" value="1"/>
</dbReference>
<evidence type="ECO:0000313" key="3">
    <source>
        <dbReference type="Proteomes" id="UP000011976"/>
    </source>
</evidence>
<dbReference type="PANTHER" id="PTHR45348">
    <property type="entry name" value="HYPOTHETICAL OXIDOREDUCTASE (EUROFUNG)"/>
    <property type="match status" value="1"/>
</dbReference>
<dbReference type="PANTHER" id="PTHR45348:SF5">
    <property type="entry name" value="OXIDOREDUCTASE, PUTATIVE (AFU_ORTHOLOGUE AFUA_8G01420)-RELATED"/>
    <property type="match status" value="1"/>
</dbReference>
<proteinExistence type="predicted"/>
<reference evidence="3" key="1">
    <citation type="journal article" date="2013" name="Genome Announc.">
        <title>Genome sequence of the basidiomycetous yeast Pseudozyma antarctica T-34, a producer of the glycolipid biosurfactants mannosylerythritol lipids.</title>
        <authorList>
            <person name="Morita T."/>
            <person name="Koike H."/>
            <person name="Koyama Y."/>
            <person name="Hagiwara H."/>
            <person name="Ito E."/>
            <person name="Fukuoka T."/>
            <person name="Imura T."/>
            <person name="Machida M."/>
            <person name="Kitamoto D."/>
        </authorList>
    </citation>
    <scope>NUCLEOTIDE SEQUENCE [LARGE SCALE GENOMIC DNA]</scope>
    <source>
        <strain evidence="3">T-34</strain>
    </source>
</reference>
<dbReference type="SMART" id="SM00829">
    <property type="entry name" value="PKS_ER"/>
    <property type="match status" value="1"/>
</dbReference>
<dbReference type="InterPro" id="IPR036291">
    <property type="entry name" value="NAD(P)-bd_dom_sf"/>
</dbReference>
<dbReference type="AlphaFoldDB" id="M9MC94"/>
<organism evidence="2 3">
    <name type="scientific">Pseudozyma antarctica (strain T-34)</name>
    <name type="common">Yeast</name>
    <name type="synonym">Candida antarctica</name>
    <dbReference type="NCBI Taxonomy" id="1151754"/>
    <lineage>
        <taxon>Eukaryota</taxon>
        <taxon>Fungi</taxon>
        <taxon>Dikarya</taxon>
        <taxon>Basidiomycota</taxon>
        <taxon>Ustilaginomycotina</taxon>
        <taxon>Ustilaginomycetes</taxon>
        <taxon>Ustilaginales</taxon>
        <taxon>Ustilaginaceae</taxon>
        <taxon>Moesziomyces</taxon>
    </lineage>
</organism>
<protein>
    <recommendedName>
        <fullName evidence="1">Enoyl reductase (ER) domain-containing protein</fullName>
    </recommendedName>
</protein>
<evidence type="ECO:0000313" key="2">
    <source>
        <dbReference type="EMBL" id="GAC73348.1"/>
    </source>
</evidence>
<dbReference type="InterPro" id="IPR020843">
    <property type="entry name" value="ER"/>
</dbReference>
<dbReference type="STRING" id="1151754.M9MC94"/>
<dbReference type="Pfam" id="PF00107">
    <property type="entry name" value="ADH_zinc_N"/>
    <property type="match status" value="1"/>
</dbReference>
<dbReference type="InterPro" id="IPR047122">
    <property type="entry name" value="Trans-enoyl_RdTase-like"/>
</dbReference>